<keyword evidence="1" id="KW-1133">Transmembrane helix</keyword>
<dbReference type="Pfam" id="PF06897">
    <property type="entry name" value="DUF1269"/>
    <property type="match status" value="1"/>
</dbReference>
<evidence type="ECO:0000256" key="1">
    <source>
        <dbReference type="SAM" id="Phobius"/>
    </source>
</evidence>
<organism evidence="2 3">
    <name type="scientific">Pseudonocardia charpentierae</name>
    <dbReference type="NCBI Taxonomy" id="3075545"/>
    <lineage>
        <taxon>Bacteria</taxon>
        <taxon>Bacillati</taxon>
        <taxon>Actinomycetota</taxon>
        <taxon>Actinomycetes</taxon>
        <taxon>Pseudonocardiales</taxon>
        <taxon>Pseudonocardiaceae</taxon>
        <taxon>Pseudonocardia</taxon>
    </lineage>
</organism>
<reference evidence="3" key="1">
    <citation type="submission" date="2023-07" db="EMBL/GenBank/DDBJ databases">
        <title>30 novel species of actinomycetes from the DSMZ collection.</title>
        <authorList>
            <person name="Nouioui I."/>
        </authorList>
    </citation>
    <scope>NUCLEOTIDE SEQUENCE [LARGE SCALE GENOMIC DNA]</scope>
    <source>
        <strain evidence="3">DSM 45834</strain>
    </source>
</reference>
<keyword evidence="3" id="KW-1185">Reference proteome</keyword>
<dbReference type="InterPro" id="IPR009200">
    <property type="entry name" value="DUF1269_membrane"/>
</dbReference>
<proteinExistence type="predicted"/>
<evidence type="ECO:0000313" key="2">
    <source>
        <dbReference type="EMBL" id="MDT0352178.1"/>
    </source>
</evidence>
<keyword evidence="1" id="KW-0472">Membrane</keyword>
<protein>
    <submittedName>
        <fullName evidence="2">DUF1269 domain-containing protein</fullName>
    </submittedName>
</protein>
<dbReference type="RefSeq" id="WP_311558688.1">
    <property type="nucleotide sequence ID" value="NZ_JAVREJ010000017.1"/>
</dbReference>
<accession>A0ABU2NGP1</accession>
<dbReference type="EMBL" id="JAVREJ010000017">
    <property type="protein sequence ID" value="MDT0352178.1"/>
    <property type="molecule type" value="Genomic_DNA"/>
</dbReference>
<feature type="transmembrane region" description="Helical" evidence="1">
    <location>
        <begin position="65"/>
        <end position="83"/>
    </location>
</feature>
<sequence length="164" mass="17494">MNTVSIWRFDTSDGAEVALRALERLQTRRLVAIDDAAVVVWNPGSRRPHAYQVGTAAGTSALSGAFWGLLFGLLFLLPLAGVADGDPVLARFGLTDEALAHLRDRITAGTSALFLLTDRAAVDRIREGFTGASGDLVVGALDREQEAALLRAFDADDDQNAATR</sequence>
<evidence type="ECO:0000313" key="3">
    <source>
        <dbReference type="Proteomes" id="UP001183202"/>
    </source>
</evidence>
<gene>
    <name evidence="2" type="ORF">RM445_21850</name>
</gene>
<name>A0ABU2NGP1_9PSEU</name>
<keyword evidence="1" id="KW-0812">Transmembrane</keyword>
<comment type="caution">
    <text evidence="2">The sequence shown here is derived from an EMBL/GenBank/DDBJ whole genome shotgun (WGS) entry which is preliminary data.</text>
</comment>
<dbReference type="Proteomes" id="UP001183202">
    <property type="component" value="Unassembled WGS sequence"/>
</dbReference>